<dbReference type="Proteomes" id="UP000261931">
    <property type="component" value="Unassembled WGS sequence"/>
</dbReference>
<feature type="chain" id="PRO_5016479542" evidence="2">
    <location>
        <begin position="22"/>
        <end position="486"/>
    </location>
</feature>
<comment type="caution">
    <text evidence="3">The sequence shown here is derived from an EMBL/GenBank/DDBJ whole genome shotgun (WGS) entry which is preliminary data.</text>
</comment>
<dbReference type="AlphaFoldDB" id="A0A372EPL4"/>
<evidence type="ECO:0000313" key="4">
    <source>
        <dbReference type="Proteomes" id="UP000261931"/>
    </source>
</evidence>
<keyword evidence="4" id="KW-1185">Reference proteome</keyword>
<dbReference type="PANTHER" id="PTHR30203:SF29">
    <property type="entry name" value="PROTEIN CYAE"/>
    <property type="match status" value="1"/>
</dbReference>
<organism evidence="3 4">
    <name type="scientific">Hydrogenophaga borbori</name>
    <dbReference type="NCBI Taxonomy" id="2294117"/>
    <lineage>
        <taxon>Bacteria</taxon>
        <taxon>Pseudomonadati</taxon>
        <taxon>Pseudomonadota</taxon>
        <taxon>Betaproteobacteria</taxon>
        <taxon>Burkholderiales</taxon>
        <taxon>Comamonadaceae</taxon>
        <taxon>Hydrogenophaga</taxon>
    </lineage>
</organism>
<comment type="subcellular location">
    <subcellularLocation>
        <location evidence="2">Cell membrane</location>
        <topology evidence="2">Lipid-anchor</topology>
    </subcellularLocation>
</comment>
<dbReference type="NCBIfam" id="TIGR01845">
    <property type="entry name" value="outer_NodT"/>
    <property type="match status" value="1"/>
</dbReference>
<keyword evidence="2" id="KW-0812">Transmembrane</keyword>
<dbReference type="GO" id="GO:0015562">
    <property type="term" value="F:efflux transmembrane transporter activity"/>
    <property type="evidence" value="ECO:0007669"/>
    <property type="project" value="InterPro"/>
</dbReference>
<keyword evidence="2" id="KW-1134">Transmembrane beta strand</keyword>
<keyword evidence="2" id="KW-0449">Lipoprotein</keyword>
<evidence type="ECO:0000256" key="2">
    <source>
        <dbReference type="RuleBase" id="RU362097"/>
    </source>
</evidence>
<dbReference type="PANTHER" id="PTHR30203">
    <property type="entry name" value="OUTER MEMBRANE CATION EFFLUX PROTEIN"/>
    <property type="match status" value="1"/>
</dbReference>
<dbReference type="InterPro" id="IPR010131">
    <property type="entry name" value="MdtP/NodT-like"/>
</dbReference>
<evidence type="ECO:0000313" key="3">
    <source>
        <dbReference type="EMBL" id="RFP82568.1"/>
    </source>
</evidence>
<dbReference type="RefSeq" id="WP_116957251.1">
    <property type="nucleotide sequence ID" value="NZ_QVLS01000001.1"/>
</dbReference>
<keyword evidence="2" id="KW-0564">Palmitate</keyword>
<feature type="signal peptide" evidence="2">
    <location>
        <begin position="1"/>
        <end position="21"/>
    </location>
</feature>
<dbReference type="Pfam" id="PF02321">
    <property type="entry name" value="OEP"/>
    <property type="match status" value="2"/>
</dbReference>
<keyword evidence="2" id="KW-0732">Signal</keyword>
<evidence type="ECO:0000256" key="1">
    <source>
        <dbReference type="ARBA" id="ARBA00007613"/>
    </source>
</evidence>
<dbReference type="GO" id="GO:0005886">
    <property type="term" value="C:plasma membrane"/>
    <property type="evidence" value="ECO:0007669"/>
    <property type="project" value="UniProtKB-SubCell"/>
</dbReference>
<comment type="similarity">
    <text evidence="1 2">Belongs to the outer membrane factor (OMF) (TC 1.B.17) family.</text>
</comment>
<gene>
    <name evidence="3" type="ORF">DY262_01695</name>
</gene>
<accession>A0A372EPL4</accession>
<name>A0A372EPL4_9BURK</name>
<dbReference type="PROSITE" id="PS51257">
    <property type="entry name" value="PROKAR_LIPOPROTEIN"/>
    <property type="match status" value="1"/>
</dbReference>
<proteinExistence type="inferred from homology"/>
<dbReference type="InterPro" id="IPR003423">
    <property type="entry name" value="OMP_efflux"/>
</dbReference>
<sequence length="486" mass="51343">MKRLLVALVAGALLGACSVSRPPTEVPVDLPERWVAPPLAHQGSAQALGDWWARFDDPVLSDWIARAQRHSPDIASARAQVFAARAALAGAEAQGRPQANAVAIASRGRTDVNTPLGTTLSGGVQASWAVGLWGEGQGRVDSAQAQQDAAGARWHEARVLVASEVAQLYFGQRLCREQLAVALNDRDSRRVTADSNDVTERAGLTAPAVAALARASAAEGVARWRSQEALCERQVKSIAAITAQPEADVRAQLGGAPDLKAWLASGRVERLLGVNAVPADVLRQRPDVYRAQRELVAASEDVGVARAALRPGLTLQGSVLRNHFSGGGLDFTANSWSIGPITLSLPLLGRGALHASADSAQARYEAAAMAYARTLRQAVAEVEQSLVTLSGLSERLAATETAVAGYSRSFEATEARYRVGFANLNELEEARRLKLNADSSAVALQQERLDAWLQLYVALGGGFDPAAIPATYPGDALNPNASNDAR</sequence>
<dbReference type="Gene3D" id="1.20.1600.10">
    <property type="entry name" value="Outer membrane efflux proteins (OEP)"/>
    <property type="match status" value="1"/>
</dbReference>
<dbReference type="SUPFAM" id="SSF56954">
    <property type="entry name" value="Outer membrane efflux proteins (OEP)"/>
    <property type="match status" value="1"/>
</dbReference>
<keyword evidence="2" id="KW-0472">Membrane</keyword>
<dbReference type="EMBL" id="QVLS01000001">
    <property type="protein sequence ID" value="RFP82568.1"/>
    <property type="molecule type" value="Genomic_DNA"/>
</dbReference>
<protein>
    <submittedName>
        <fullName evidence="3">Efflux transporter outer membrane subunit</fullName>
    </submittedName>
</protein>
<reference evidence="3 4" key="1">
    <citation type="submission" date="2018-08" db="EMBL/GenBank/DDBJ databases">
        <title>Hydrogenophaga sp. LA-38 isolated from sludge.</title>
        <authorList>
            <person name="Im W.-T."/>
        </authorList>
    </citation>
    <scope>NUCLEOTIDE SEQUENCE [LARGE SCALE GENOMIC DNA]</scope>
    <source>
        <strain evidence="3 4">LA-38</strain>
    </source>
</reference>
<dbReference type="Gene3D" id="2.20.200.10">
    <property type="entry name" value="Outer membrane efflux proteins (OEP)"/>
    <property type="match status" value="1"/>
</dbReference>